<dbReference type="Pfam" id="PF19055">
    <property type="entry name" value="ABC2_membrane_7"/>
    <property type="match status" value="1"/>
</dbReference>
<proteinExistence type="inferred from homology"/>
<dbReference type="Pfam" id="PF01061">
    <property type="entry name" value="ABC2_membrane"/>
    <property type="match status" value="1"/>
</dbReference>
<dbReference type="InterPro" id="IPR013525">
    <property type="entry name" value="ABC2_TM"/>
</dbReference>
<dbReference type="SMART" id="SM00382">
    <property type="entry name" value="AAA"/>
    <property type="match status" value="1"/>
</dbReference>
<evidence type="ECO:0000256" key="6">
    <source>
        <dbReference type="ARBA" id="ARBA00022840"/>
    </source>
</evidence>
<dbReference type="FunFam" id="3.40.50.300:FF:001305">
    <property type="entry name" value="ABCG transporter ABC superfamily"/>
    <property type="match status" value="1"/>
</dbReference>
<evidence type="ECO:0000313" key="12">
    <source>
        <dbReference type="Proteomes" id="UP001286456"/>
    </source>
</evidence>
<dbReference type="EMBL" id="JAUEPO010000002">
    <property type="protein sequence ID" value="KAK3333574.1"/>
    <property type="molecule type" value="Genomic_DNA"/>
</dbReference>
<protein>
    <submittedName>
        <fullName evidence="11">P-loop containing nucleoside triphosphate hydrolase protein</fullName>
    </submittedName>
</protein>
<sequence length="652" mass="71393">MAVMNTPPSEETTDVDLVSKDAYNLDVEQHPLAEAHLVNTTVRSISWRDITVTVKDRETKLPKTIVDNVHGIVEAGEICALMGPSGSGKTTLLNMLASRTTSTTSGAQTTSGTVLVNGRQPSPATFRAISRFVEQEDALIGSLTVRETLHFSSRLASATLGKRERRARIDGLLDAFGLAAQADTLVGTPLRKGISGGQKRRVGVASQLITSPRILFLDEPTSGLDSAASWEVVNYLRGVAKRNNLIVIASIHQPSTSTFNLFDKLLLLSAGKPHYFGPVAGVASHYASLGYEVPLHVNPAEFLLELVNIDFASDRTSAALRLDNMQNAWAASPRAKQLTAAVAAAAEETGAQQAVELEVAETKPGLPSLVVTLLHRSFVKSYRDVVAYGIRLAMYTGLAIMMGTVWLRLDAAQESIIPITNAIFFGSAFMSFMAVAYCPAYLEDFEQFVKDKHNGLYGATALVISNFLIGIPYLFLISLIFSLISYWLSNLQPTAPAFFTWVFWLFLDLLAAESLVVLMTSLFPSFVISLALVAFANGLWMSVDGFMVPPTVLNVFWRYGFHFWDYQKYVFENMMINEFKDRVYTCASTGPGVGDCQCMWQTELADQCLIAGQGVLDQYGYKPGYMGKDVGIMMGIIVGYRVAAWVILKLKR</sequence>
<dbReference type="AlphaFoldDB" id="A0AAE0MJN7"/>
<evidence type="ECO:0000256" key="4">
    <source>
        <dbReference type="ARBA" id="ARBA00022692"/>
    </source>
</evidence>
<feature type="transmembrane region" description="Helical" evidence="9">
    <location>
        <begin position="419"/>
        <end position="442"/>
    </location>
</feature>
<comment type="subcellular location">
    <subcellularLocation>
        <location evidence="1">Membrane</location>
        <topology evidence="1">Multi-pass membrane protein</topology>
    </subcellularLocation>
</comment>
<comment type="caution">
    <text evidence="11">The sequence shown here is derived from an EMBL/GenBank/DDBJ whole genome shotgun (WGS) entry which is preliminary data.</text>
</comment>
<feature type="transmembrane region" description="Helical" evidence="9">
    <location>
        <begin position="630"/>
        <end position="648"/>
    </location>
</feature>
<reference evidence="11" key="2">
    <citation type="submission" date="2023-06" db="EMBL/GenBank/DDBJ databases">
        <authorList>
            <consortium name="Lawrence Berkeley National Laboratory"/>
            <person name="Haridas S."/>
            <person name="Hensen N."/>
            <person name="Bonometti L."/>
            <person name="Westerberg I."/>
            <person name="Brannstrom I.O."/>
            <person name="Guillou S."/>
            <person name="Cros-Aarteil S."/>
            <person name="Calhoun S."/>
            <person name="Kuo A."/>
            <person name="Mondo S."/>
            <person name="Pangilinan J."/>
            <person name="Riley R."/>
            <person name="Labutti K."/>
            <person name="Andreopoulos B."/>
            <person name="Lipzen A."/>
            <person name="Chen C."/>
            <person name="Yanf M."/>
            <person name="Daum C."/>
            <person name="Ng V."/>
            <person name="Clum A."/>
            <person name="Steindorff A."/>
            <person name="Ohm R."/>
            <person name="Martin F."/>
            <person name="Silar P."/>
            <person name="Natvig D."/>
            <person name="Lalanne C."/>
            <person name="Gautier V."/>
            <person name="Ament-Velasquez S.L."/>
            <person name="Kruys A."/>
            <person name="Hutchinson M.I."/>
            <person name="Powell A.J."/>
            <person name="Barry K."/>
            <person name="Miller A.N."/>
            <person name="Grigoriev I.V."/>
            <person name="Debuchy R."/>
            <person name="Gladieux P."/>
            <person name="Thoren M.H."/>
            <person name="Johannesson H."/>
        </authorList>
    </citation>
    <scope>NUCLEOTIDE SEQUENCE</scope>
    <source>
        <strain evidence="11">SMH4131-1</strain>
    </source>
</reference>
<organism evidence="11 12">
    <name type="scientific">Cercophora scortea</name>
    <dbReference type="NCBI Taxonomy" id="314031"/>
    <lineage>
        <taxon>Eukaryota</taxon>
        <taxon>Fungi</taxon>
        <taxon>Dikarya</taxon>
        <taxon>Ascomycota</taxon>
        <taxon>Pezizomycotina</taxon>
        <taxon>Sordariomycetes</taxon>
        <taxon>Sordariomycetidae</taxon>
        <taxon>Sordariales</taxon>
        <taxon>Lasiosphaeriaceae</taxon>
        <taxon>Cercophora</taxon>
    </lineage>
</organism>
<dbReference type="Proteomes" id="UP001286456">
    <property type="component" value="Unassembled WGS sequence"/>
</dbReference>
<evidence type="ECO:0000259" key="10">
    <source>
        <dbReference type="PROSITE" id="PS50893"/>
    </source>
</evidence>
<evidence type="ECO:0000256" key="8">
    <source>
        <dbReference type="ARBA" id="ARBA00023136"/>
    </source>
</evidence>
<name>A0AAE0MJN7_9PEZI</name>
<dbReference type="GO" id="GO:0005524">
    <property type="term" value="F:ATP binding"/>
    <property type="evidence" value="ECO:0007669"/>
    <property type="project" value="UniProtKB-KW"/>
</dbReference>
<dbReference type="InterPro" id="IPR017871">
    <property type="entry name" value="ABC_transporter-like_CS"/>
</dbReference>
<evidence type="ECO:0000256" key="3">
    <source>
        <dbReference type="ARBA" id="ARBA00022448"/>
    </source>
</evidence>
<keyword evidence="4 9" id="KW-0812">Transmembrane</keyword>
<keyword evidence="8 9" id="KW-0472">Membrane</keyword>
<evidence type="ECO:0000256" key="9">
    <source>
        <dbReference type="SAM" id="Phobius"/>
    </source>
</evidence>
<keyword evidence="11" id="KW-0378">Hydrolase</keyword>
<feature type="transmembrane region" description="Helical" evidence="9">
    <location>
        <begin position="525"/>
        <end position="543"/>
    </location>
</feature>
<evidence type="ECO:0000256" key="5">
    <source>
        <dbReference type="ARBA" id="ARBA00022741"/>
    </source>
</evidence>
<dbReference type="InterPro" id="IPR027417">
    <property type="entry name" value="P-loop_NTPase"/>
</dbReference>
<dbReference type="CDD" id="cd03213">
    <property type="entry name" value="ABCG_EPDR"/>
    <property type="match status" value="1"/>
</dbReference>
<dbReference type="PANTHER" id="PTHR48042:SF11">
    <property type="entry name" value="ABC TRANSPORTER G FAMILY MEMBER 11"/>
    <property type="match status" value="1"/>
</dbReference>
<evidence type="ECO:0000256" key="7">
    <source>
        <dbReference type="ARBA" id="ARBA00022989"/>
    </source>
</evidence>
<feature type="domain" description="ABC transporter" evidence="10">
    <location>
        <begin position="45"/>
        <end position="295"/>
    </location>
</feature>
<evidence type="ECO:0000256" key="2">
    <source>
        <dbReference type="ARBA" id="ARBA00005814"/>
    </source>
</evidence>
<keyword evidence="7 9" id="KW-1133">Transmembrane helix</keyword>
<keyword evidence="12" id="KW-1185">Reference proteome</keyword>
<dbReference type="Pfam" id="PF00005">
    <property type="entry name" value="ABC_tran"/>
    <property type="match status" value="1"/>
</dbReference>
<dbReference type="PROSITE" id="PS00211">
    <property type="entry name" value="ABC_TRANSPORTER_1"/>
    <property type="match status" value="1"/>
</dbReference>
<gene>
    <name evidence="11" type="ORF">B0T19DRAFT_129769</name>
</gene>
<dbReference type="InterPro" id="IPR043926">
    <property type="entry name" value="ABCG_dom"/>
</dbReference>
<comment type="similarity">
    <text evidence="2">Belongs to the ABC transporter superfamily. ABCG family. Eye pigment precursor importer (TC 3.A.1.204) subfamily.</text>
</comment>
<dbReference type="Gene3D" id="3.40.50.300">
    <property type="entry name" value="P-loop containing nucleotide triphosphate hydrolases"/>
    <property type="match status" value="1"/>
</dbReference>
<evidence type="ECO:0000313" key="11">
    <source>
        <dbReference type="EMBL" id="KAK3333574.1"/>
    </source>
</evidence>
<keyword evidence="3" id="KW-0813">Transport</keyword>
<keyword evidence="6" id="KW-0067">ATP-binding</keyword>
<dbReference type="SUPFAM" id="SSF52540">
    <property type="entry name" value="P-loop containing nucleoside triphosphate hydrolases"/>
    <property type="match status" value="1"/>
</dbReference>
<feature type="transmembrane region" description="Helical" evidence="9">
    <location>
        <begin position="498"/>
        <end position="518"/>
    </location>
</feature>
<dbReference type="InterPro" id="IPR003439">
    <property type="entry name" value="ABC_transporter-like_ATP-bd"/>
</dbReference>
<keyword evidence="5" id="KW-0547">Nucleotide-binding</keyword>
<feature type="transmembrane region" description="Helical" evidence="9">
    <location>
        <begin position="385"/>
        <end position="407"/>
    </location>
</feature>
<dbReference type="InterPro" id="IPR052215">
    <property type="entry name" value="Plant_ABCG"/>
</dbReference>
<dbReference type="PROSITE" id="PS50893">
    <property type="entry name" value="ABC_TRANSPORTER_2"/>
    <property type="match status" value="1"/>
</dbReference>
<feature type="transmembrane region" description="Helical" evidence="9">
    <location>
        <begin position="454"/>
        <end position="486"/>
    </location>
</feature>
<dbReference type="GO" id="GO:0016020">
    <property type="term" value="C:membrane"/>
    <property type="evidence" value="ECO:0007669"/>
    <property type="project" value="UniProtKB-SubCell"/>
</dbReference>
<dbReference type="PANTHER" id="PTHR48042">
    <property type="entry name" value="ABC TRANSPORTER G FAMILY MEMBER 11"/>
    <property type="match status" value="1"/>
</dbReference>
<evidence type="ECO:0000256" key="1">
    <source>
        <dbReference type="ARBA" id="ARBA00004141"/>
    </source>
</evidence>
<dbReference type="GO" id="GO:0016887">
    <property type="term" value="F:ATP hydrolysis activity"/>
    <property type="evidence" value="ECO:0007669"/>
    <property type="project" value="InterPro"/>
</dbReference>
<accession>A0AAE0MJN7</accession>
<dbReference type="InterPro" id="IPR003593">
    <property type="entry name" value="AAA+_ATPase"/>
</dbReference>
<reference evidence="11" key="1">
    <citation type="journal article" date="2023" name="Mol. Phylogenet. Evol.">
        <title>Genome-scale phylogeny and comparative genomics of the fungal order Sordariales.</title>
        <authorList>
            <person name="Hensen N."/>
            <person name="Bonometti L."/>
            <person name="Westerberg I."/>
            <person name="Brannstrom I.O."/>
            <person name="Guillou S."/>
            <person name="Cros-Aarteil S."/>
            <person name="Calhoun S."/>
            <person name="Haridas S."/>
            <person name="Kuo A."/>
            <person name="Mondo S."/>
            <person name="Pangilinan J."/>
            <person name="Riley R."/>
            <person name="LaButti K."/>
            <person name="Andreopoulos B."/>
            <person name="Lipzen A."/>
            <person name="Chen C."/>
            <person name="Yan M."/>
            <person name="Daum C."/>
            <person name="Ng V."/>
            <person name="Clum A."/>
            <person name="Steindorff A."/>
            <person name="Ohm R.A."/>
            <person name="Martin F."/>
            <person name="Silar P."/>
            <person name="Natvig D.O."/>
            <person name="Lalanne C."/>
            <person name="Gautier V."/>
            <person name="Ament-Velasquez S.L."/>
            <person name="Kruys A."/>
            <person name="Hutchinson M.I."/>
            <person name="Powell A.J."/>
            <person name="Barry K."/>
            <person name="Miller A.N."/>
            <person name="Grigoriev I.V."/>
            <person name="Debuchy R."/>
            <person name="Gladieux P."/>
            <person name="Hiltunen Thoren M."/>
            <person name="Johannesson H."/>
        </authorList>
    </citation>
    <scope>NUCLEOTIDE SEQUENCE</scope>
    <source>
        <strain evidence="11">SMH4131-1</strain>
    </source>
</reference>
<dbReference type="GO" id="GO:0140359">
    <property type="term" value="F:ABC-type transporter activity"/>
    <property type="evidence" value="ECO:0007669"/>
    <property type="project" value="InterPro"/>
</dbReference>